<sequence>MRRGASTPFLSTRVPATRGASLPSFAHGDPWHARREPLLPGYVERVPTFCARETARAAQSEPLLRGTRRGSSSPSGALEAPLLACAAEDPHFRRTRRGARPRFLRPRGHPYPGTHGASPSFLPTRRGASPPFLSARVPATRDASPPSFARGDPRHAWHEPLLPGARGASRPSGTRDPIPAHAGQASPFLRAQRGLSILVTACAGQPSPRHARREAPLFWPTRRGAARALPSCAPGVSRHPRREPPFLGAWCDPPLLERAGIRGTRGASLHFLPARCGASPPAPARAGSALPPGTRDATPLPFLPTRRGASHPLLARPGVPFHLGHEPHFLRALGQPSTRREPLLSCTRGAARRAPGQPSHRRARRETPPPHSCARGAAPALISCARGAAQAPPVAARAAPAPPFLGTPASHTPGTRGASPSSCPQGAARDTASWGRGASRSLLARAGPPQDWCPSPHWQGSPVEGCVSSTPKKGVPTHGPCVLNRVRRGPHSPAAGLNGAGRGPDPWCARPGKHRDGSQLAGLASSPGYTGGRTRVPCALNCARSVPHYWTVRPQPHTEGSAPASRPPLTAHRGVPTLGQRALTHTEGFSAAGRGPSTAHAVVPTRRPRALEHTQRAPNARATHHQPRSNRSSRLCALPQLHTKDAPPVGSAPSTAHGVVLTTRLCALHAQEGRPHSPAMGPQLRTEGVPTRGQRALNWARRYPIPEKCRDGSLLVGLTP</sequence>
<feature type="compositionally biased region" description="Basic residues" evidence="1">
    <location>
        <begin position="98"/>
        <end position="108"/>
    </location>
</feature>
<feature type="region of interest" description="Disordered" evidence="1">
    <location>
        <begin position="347"/>
        <end position="375"/>
    </location>
</feature>
<accession>A0ABN9A5A3</accession>
<proteinExistence type="predicted"/>
<gene>
    <name evidence="2" type="ORF">MRATA1EN1_LOCUS29064</name>
</gene>
<evidence type="ECO:0000256" key="1">
    <source>
        <dbReference type="SAM" id="MobiDB-lite"/>
    </source>
</evidence>
<name>A0ABN9A5A3_RANTA</name>
<keyword evidence="3" id="KW-1185">Reference proteome</keyword>
<evidence type="ECO:0000313" key="3">
    <source>
        <dbReference type="Proteomes" id="UP001176941"/>
    </source>
</evidence>
<feature type="region of interest" description="Disordered" evidence="1">
    <location>
        <begin position="98"/>
        <end position="182"/>
    </location>
</feature>
<dbReference type="Proteomes" id="UP001176941">
    <property type="component" value="Chromosome X"/>
</dbReference>
<organism evidence="2 3">
    <name type="scientific">Rangifer tarandus platyrhynchus</name>
    <name type="common">Svalbard reindeer</name>
    <dbReference type="NCBI Taxonomy" id="3082113"/>
    <lineage>
        <taxon>Eukaryota</taxon>
        <taxon>Metazoa</taxon>
        <taxon>Chordata</taxon>
        <taxon>Craniata</taxon>
        <taxon>Vertebrata</taxon>
        <taxon>Euteleostomi</taxon>
        <taxon>Mammalia</taxon>
        <taxon>Eutheria</taxon>
        <taxon>Laurasiatheria</taxon>
        <taxon>Artiodactyla</taxon>
        <taxon>Ruminantia</taxon>
        <taxon>Pecora</taxon>
        <taxon>Cervidae</taxon>
        <taxon>Odocoileinae</taxon>
        <taxon>Rangifer</taxon>
    </lineage>
</organism>
<evidence type="ECO:0000313" key="2">
    <source>
        <dbReference type="EMBL" id="CAI9180102.1"/>
    </source>
</evidence>
<dbReference type="EMBL" id="OX460343">
    <property type="protein sequence ID" value="CAI9180102.1"/>
    <property type="molecule type" value="Genomic_DNA"/>
</dbReference>
<feature type="region of interest" description="Disordered" evidence="1">
    <location>
        <begin position="588"/>
        <end position="632"/>
    </location>
</feature>
<protein>
    <submittedName>
        <fullName evidence="2">Uncharacterized protein</fullName>
    </submittedName>
</protein>
<feature type="region of interest" description="Disordered" evidence="1">
    <location>
        <begin position="395"/>
        <end position="530"/>
    </location>
</feature>
<reference evidence="2" key="1">
    <citation type="submission" date="2023-04" db="EMBL/GenBank/DDBJ databases">
        <authorList>
            <consortium name="ELIXIR-Norway"/>
        </authorList>
    </citation>
    <scope>NUCLEOTIDE SEQUENCE [LARGE SCALE GENOMIC DNA]</scope>
</reference>
<feature type="compositionally biased region" description="Polar residues" evidence="1">
    <location>
        <begin position="409"/>
        <end position="424"/>
    </location>
</feature>